<gene>
    <name evidence="1" type="ordered locus">Mpe_B0166</name>
</gene>
<dbReference type="Proteomes" id="UP000000366">
    <property type="component" value="Plasmid RPME01"/>
</dbReference>
<dbReference type="RefSeq" id="WP_011831559.1">
    <property type="nucleotide sequence ID" value="NC_008826.1"/>
</dbReference>
<reference evidence="1 2" key="1">
    <citation type="journal article" date="2007" name="J. Bacteriol.">
        <title>Whole-genome analysis of the methyl tert-butyl ether-degrading beta-proteobacterium Methylibium petroleiphilum PM1.</title>
        <authorList>
            <person name="Kane S.R."/>
            <person name="Chakicherla A.Y."/>
            <person name="Chain P.S.G."/>
            <person name="Schmidt R."/>
            <person name="Shin M.W."/>
            <person name="Legler T.C."/>
            <person name="Scow K.M."/>
            <person name="Larimer F.W."/>
            <person name="Lucas S.M."/>
            <person name="Richardson P.M."/>
            <person name="Hristova K.R."/>
        </authorList>
    </citation>
    <scope>NUCLEOTIDE SEQUENCE [LARGE SCALE GENOMIC DNA]</scope>
    <source>
        <strain evidence="2">ATCC BAA-1232 / LMG 22953 / PM1</strain>
        <plasmid evidence="1 2">RPME01</plasmid>
    </source>
</reference>
<protein>
    <submittedName>
        <fullName evidence="1">Uncharacterized protein</fullName>
    </submittedName>
</protein>
<proteinExistence type="predicted"/>
<evidence type="ECO:0000313" key="2">
    <source>
        <dbReference type="Proteomes" id="UP000000366"/>
    </source>
</evidence>
<dbReference type="KEGG" id="mpt:Mpe_B0166"/>
<evidence type="ECO:0000313" key="1">
    <source>
        <dbReference type="EMBL" id="ABM96944.1"/>
    </source>
</evidence>
<dbReference type="AlphaFoldDB" id="A2SN05"/>
<keyword evidence="2" id="KW-1185">Reference proteome</keyword>
<dbReference type="HOGENOM" id="CLU_1508928_0_0_4"/>
<sequence length="178" mass="18633">MGAADPAGCVFKASGRDAGSVEAYADAFWSHLRDRVSGLPAAPPDGCGVAEAPRCALQWSACVDLGFLAAALHDADGNSWEAFLVPHADGCLRTGWKRRWQPEPIPPYPWKAASDRLADLARLPSVIAPDFLLLAISLGPSPPSSASDLAARVAAAFDDGVPPAVANDQLAQHSTRHT</sequence>
<name>A2SN05_METPP</name>
<geneLocation type="plasmid" evidence="1 2">
    <name>RPME01</name>
</geneLocation>
<accession>A2SN05</accession>
<keyword evidence="1" id="KW-0614">Plasmid</keyword>
<dbReference type="EMBL" id="CP000556">
    <property type="protein sequence ID" value="ABM96944.1"/>
    <property type="molecule type" value="Genomic_DNA"/>
</dbReference>
<organism evidence="1 2">
    <name type="scientific">Methylibium petroleiphilum (strain ATCC BAA-1232 / LMG 22953 / PM1)</name>
    <dbReference type="NCBI Taxonomy" id="420662"/>
    <lineage>
        <taxon>Bacteria</taxon>
        <taxon>Pseudomonadati</taxon>
        <taxon>Pseudomonadota</taxon>
        <taxon>Betaproteobacteria</taxon>
        <taxon>Burkholderiales</taxon>
        <taxon>Sphaerotilaceae</taxon>
        <taxon>Methylibium</taxon>
    </lineage>
</organism>